<accession>A0A2P6MC54</accession>
<comment type="caution">
    <text evidence="2">The sequence shown here is derived from an EMBL/GenBank/DDBJ whole genome shotgun (WGS) entry which is preliminary data.</text>
</comment>
<dbReference type="EMBL" id="PVLF01000001">
    <property type="protein sequence ID" value="PRH83594.1"/>
    <property type="molecule type" value="Genomic_DNA"/>
</dbReference>
<proteinExistence type="predicted"/>
<evidence type="ECO:0000259" key="1">
    <source>
        <dbReference type="Pfam" id="PF08241"/>
    </source>
</evidence>
<gene>
    <name evidence="2" type="ORF">C6N40_00095</name>
</gene>
<protein>
    <recommendedName>
        <fullName evidence="1">Methyltransferase type 11 domain-containing protein</fullName>
    </recommendedName>
</protein>
<organism evidence="2 3">
    <name type="scientific">Arenimonas caeni</name>
    <dbReference type="NCBI Taxonomy" id="2058085"/>
    <lineage>
        <taxon>Bacteria</taxon>
        <taxon>Pseudomonadati</taxon>
        <taxon>Pseudomonadota</taxon>
        <taxon>Gammaproteobacteria</taxon>
        <taxon>Lysobacterales</taxon>
        <taxon>Lysobacteraceae</taxon>
        <taxon>Arenimonas</taxon>
    </lineage>
</organism>
<sequence>MPAVHFRRQPERPAEAWLRREGSLALLQELQRQAIPELTRVFGHTGLYLRPSEALPGPLSGNMLARVVSLHRADGRLAGELACEDEALPLASGSVSLAYALCVLETSPRPEALAGELARVLKPGGVALVLTLNPWGLARLRWSFRGLGAVEPGSLAQWLGNCGLDIERQRWLGPMWSPAAGVDVREARSGGLLAGLRAGHLLVARRREPGLTPLRAGSTALALRPGMSAG</sequence>
<dbReference type="RefSeq" id="WP_106988983.1">
    <property type="nucleotide sequence ID" value="NZ_JAVEVW010000078.1"/>
</dbReference>
<dbReference type="GO" id="GO:0008757">
    <property type="term" value="F:S-adenosylmethionine-dependent methyltransferase activity"/>
    <property type="evidence" value="ECO:0007669"/>
    <property type="project" value="InterPro"/>
</dbReference>
<dbReference type="Pfam" id="PF08241">
    <property type="entry name" value="Methyltransf_11"/>
    <property type="match status" value="1"/>
</dbReference>
<dbReference type="Proteomes" id="UP000241736">
    <property type="component" value="Unassembled WGS sequence"/>
</dbReference>
<dbReference type="InterPro" id="IPR013216">
    <property type="entry name" value="Methyltransf_11"/>
</dbReference>
<reference evidence="2 3" key="1">
    <citation type="submission" date="2018-03" db="EMBL/GenBank/DDBJ databases">
        <title>Arenimonas caeni sp. nov., isolated from activated sludge.</title>
        <authorList>
            <person name="Liu H."/>
        </authorList>
    </citation>
    <scope>NUCLEOTIDE SEQUENCE [LARGE SCALE GENOMIC DNA]</scope>
    <source>
        <strain evidence="3">z29</strain>
    </source>
</reference>
<keyword evidence="3" id="KW-1185">Reference proteome</keyword>
<dbReference type="InterPro" id="IPR029063">
    <property type="entry name" value="SAM-dependent_MTases_sf"/>
</dbReference>
<name>A0A2P6MC54_9GAMM</name>
<dbReference type="OrthoDB" id="5983563at2"/>
<evidence type="ECO:0000313" key="3">
    <source>
        <dbReference type="Proteomes" id="UP000241736"/>
    </source>
</evidence>
<dbReference type="SUPFAM" id="SSF53335">
    <property type="entry name" value="S-adenosyl-L-methionine-dependent methyltransferases"/>
    <property type="match status" value="1"/>
</dbReference>
<evidence type="ECO:0000313" key="2">
    <source>
        <dbReference type="EMBL" id="PRH83594.1"/>
    </source>
</evidence>
<dbReference type="AlphaFoldDB" id="A0A2P6MC54"/>
<dbReference type="Gene3D" id="3.40.50.150">
    <property type="entry name" value="Vaccinia Virus protein VP39"/>
    <property type="match status" value="1"/>
</dbReference>
<feature type="domain" description="Methyltransferase type 11" evidence="1">
    <location>
        <begin position="81"/>
        <end position="128"/>
    </location>
</feature>